<evidence type="ECO:0000259" key="2">
    <source>
        <dbReference type="Pfam" id="PF20151"/>
    </source>
</evidence>
<comment type="caution">
    <text evidence="3">The sequence shown here is derived from an EMBL/GenBank/DDBJ whole genome shotgun (WGS) entry which is preliminary data.</text>
</comment>
<proteinExistence type="predicted"/>
<dbReference type="Pfam" id="PF20151">
    <property type="entry name" value="DUF6533"/>
    <property type="match status" value="1"/>
</dbReference>
<evidence type="ECO:0000256" key="1">
    <source>
        <dbReference type="SAM" id="Phobius"/>
    </source>
</evidence>
<dbReference type="Proteomes" id="UP000807306">
    <property type="component" value="Unassembled WGS sequence"/>
</dbReference>
<reference evidence="3" key="1">
    <citation type="submission" date="2020-11" db="EMBL/GenBank/DDBJ databases">
        <authorList>
            <consortium name="DOE Joint Genome Institute"/>
            <person name="Ahrendt S."/>
            <person name="Riley R."/>
            <person name="Andreopoulos W."/>
            <person name="Labutti K."/>
            <person name="Pangilinan J."/>
            <person name="Ruiz-Duenas F.J."/>
            <person name="Barrasa J.M."/>
            <person name="Sanchez-Garcia M."/>
            <person name="Camarero S."/>
            <person name="Miyauchi S."/>
            <person name="Serrano A."/>
            <person name="Linde D."/>
            <person name="Babiker R."/>
            <person name="Drula E."/>
            <person name="Ayuso-Fernandez I."/>
            <person name="Pacheco R."/>
            <person name="Padilla G."/>
            <person name="Ferreira P."/>
            <person name="Barriuso J."/>
            <person name="Kellner H."/>
            <person name="Castanera R."/>
            <person name="Alfaro M."/>
            <person name="Ramirez L."/>
            <person name="Pisabarro A.G."/>
            <person name="Kuo A."/>
            <person name="Tritt A."/>
            <person name="Lipzen A."/>
            <person name="He G."/>
            <person name="Yan M."/>
            <person name="Ng V."/>
            <person name="Cullen D."/>
            <person name="Martin F."/>
            <person name="Rosso M.-N."/>
            <person name="Henrissat B."/>
            <person name="Hibbett D."/>
            <person name="Martinez A.T."/>
            <person name="Grigoriev I.V."/>
        </authorList>
    </citation>
    <scope>NUCLEOTIDE SEQUENCE</scope>
    <source>
        <strain evidence="3">CBS 506.95</strain>
    </source>
</reference>
<keyword evidence="1" id="KW-0472">Membrane</keyword>
<protein>
    <recommendedName>
        <fullName evidence="2">DUF6533 domain-containing protein</fullName>
    </recommendedName>
</protein>
<keyword evidence="1" id="KW-0812">Transmembrane</keyword>
<accession>A0A9P6JLK1</accession>
<organism evidence="3 4">
    <name type="scientific">Crepidotus variabilis</name>
    <dbReference type="NCBI Taxonomy" id="179855"/>
    <lineage>
        <taxon>Eukaryota</taxon>
        <taxon>Fungi</taxon>
        <taxon>Dikarya</taxon>
        <taxon>Basidiomycota</taxon>
        <taxon>Agaricomycotina</taxon>
        <taxon>Agaricomycetes</taxon>
        <taxon>Agaricomycetidae</taxon>
        <taxon>Agaricales</taxon>
        <taxon>Agaricineae</taxon>
        <taxon>Crepidotaceae</taxon>
        <taxon>Crepidotus</taxon>
    </lineage>
</organism>
<feature type="transmembrane region" description="Helical" evidence="1">
    <location>
        <begin position="197"/>
        <end position="218"/>
    </location>
</feature>
<evidence type="ECO:0000313" key="3">
    <source>
        <dbReference type="EMBL" id="KAF9524810.1"/>
    </source>
</evidence>
<keyword evidence="1" id="KW-1133">Transmembrane helix</keyword>
<dbReference type="OrthoDB" id="3341843at2759"/>
<sequence>MLLYVRCCSIVAALTTVTYDYILTFRDEVDLVWNRPITLGSALFALNRYLPFVDLSLSLQLYLGSPRPNSKACRDLELLTAGSILLSVFCSETMLILRTIAIWNCRRSLTIGLCALHMMVISSTLSVAMYYWVTFRFEAIPGSEPCLILNFRDVVIYAQLIPFFILDTTVFALMVIKAYYHLQNGVSSWVHHMYRGGFICFALTFIFSLLNFFIPLFAPPHLRLICIDFHRISHSIICNRLFFMLLRQQETLKIRDSKVQQAKSFYTLTVDDFTTPNDFGFQDQLFNEEGEDLESRLDGVGRR</sequence>
<gene>
    <name evidence="3" type="ORF">CPB83DRAFT_596758</name>
</gene>
<feature type="transmembrane region" description="Helical" evidence="1">
    <location>
        <begin position="109"/>
        <end position="134"/>
    </location>
</feature>
<evidence type="ECO:0000313" key="4">
    <source>
        <dbReference type="Proteomes" id="UP000807306"/>
    </source>
</evidence>
<feature type="transmembrane region" description="Helical" evidence="1">
    <location>
        <begin position="154"/>
        <end position="176"/>
    </location>
</feature>
<feature type="transmembrane region" description="Helical" evidence="1">
    <location>
        <begin position="78"/>
        <end position="97"/>
    </location>
</feature>
<name>A0A9P6JLK1_9AGAR</name>
<keyword evidence="4" id="KW-1185">Reference proteome</keyword>
<dbReference type="InterPro" id="IPR045340">
    <property type="entry name" value="DUF6533"/>
</dbReference>
<dbReference type="AlphaFoldDB" id="A0A9P6JLK1"/>
<feature type="domain" description="DUF6533" evidence="2">
    <location>
        <begin position="8"/>
        <end position="53"/>
    </location>
</feature>
<dbReference type="EMBL" id="MU157893">
    <property type="protein sequence ID" value="KAF9524810.1"/>
    <property type="molecule type" value="Genomic_DNA"/>
</dbReference>